<dbReference type="EMBL" id="MN740210">
    <property type="protein sequence ID" value="QHT93701.1"/>
    <property type="molecule type" value="Genomic_DNA"/>
</dbReference>
<accession>A0A6C0IKE2</accession>
<organism evidence="1">
    <name type="scientific">viral metagenome</name>
    <dbReference type="NCBI Taxonomy" id="1070528"/>
    <lineage>
        <taxon>unclassified sequences</taxon>
        <taxon>metagenomes</taxon>
        <taxon>organismal metagenomes</taxon>
    </lineage>
</organism>
<evidence type="ECO:0000313" key="1">
    <source>
        <dbReference type="EMBL" id="QHT93701.1"/>
    </source>
</evidence>
<dbReference type="AlphaFoldDB" id="A0A6C0IKE2"/>
<sequence length="35" mass="4325">MNLYLKKNELNKKICDVMYIFIYVKNAFKKNKKIK</sequence>
<proteinExistence type="predicted"/>
<reference evidence="1" key="1">
    <citation type="journal article" date="2020" name="Nature">
        <title>Giant virus diversity and host interactions through global metagenomics.</title>
        <authorList>
            <person name="Schulz F."/>
            <person name="Roux S."/>
            <person name="Paez-Espino D."/>
            <person name="Jungbluth S."/>
            <person name="Walsh D.A."/>
            <person name="Denef V.J."/>
            <person name="McMahon K.D."/>
            <person name="Konstantinidis K.T."/>
            <person name="Eloe-Fadrosh E.A."/>
            <person name="Kyrpides N.C."/>
            <person name="Woyke T."/>
        </authorList>
    </citation>
    <scope>NUCLEOTIDE SEQUENCE</scope>
    <source>
        <strain evidence="1">GVMAG-M-3300024258-14</strain>
    </source>
</reference>
<name>A0A6C0IKE2_9ZZZZ</name>
<protein>
    <submittedName>
        <fullName evidence="1">Uncharacterized protein</fullName>
    </submittedName>
</protein>